<evidence type="ECO:0000313" key="2">
    <source>
        <dbReference type="Proteomes" id="UP000037822"/>
    </source>
</evidence>
<organism evidence="1 2">
    <name type="scientific">Bosea vaviloviae</name>
    <dbReference type="NCBI Taxonomy" id="1526658"/>
    <lineage>
        <taxon>Bacteria</taxon>
        <taxon>Pseudomonadati</taxon>
        <taxon>Pseudomonadota</taxon>
        <taxon>Alphaproteobacteria</taxon>
        <taxon>Hyphomicrobiales</taxon>
        <taxon>Boseaceae</taxon>
        <taxon>Bosea</taxon>
    </lineage>
</organism>
<comment type="caution">
    <text evidence="1">The sequence shown here is derived from an EMBL/GenBank/DDBJ whole genome shotgun (WGS) entry which is preliminary data.</text>
</comment>
<gene>
    <name evidence="1" type="ORF">AE618_13450</name>
</gene>
<dbReference type="PATRIC" id="fig|1526658.3.peg.4130"/>
<dbReference type="GO" id="GO:0004519">
    <property type="term" value="F:endonuclease activity"/>
    <property type="evidence" value="ECO:0007669"/>
    <property type="project" value="InterPro"/>
</dbReference>
<dbReference type="GO" id="GO:0003723">
    <property type="term" value="F:RNA binding"/>
    <property type="evidence" value="ECO:0007669"/>
    <property type="project" value="InterPro"/>
</dbReference>
<evidence type="ECO:0000313" key="1">
    <source>
        <dbReference type="EMBL" id="KPH80425.1"/>
    </source>
</evidence>
<dbReference type="GO" id="GO:0110001">
    <property type="term" value="C:toxin-antitoxin complex"/>
    <property type="evidence" value="ECO:0007669"/>
    <property type="project" value="InterPro"/>
</dbReference>
<sequence length="98" mass="11295">MNVIARRTLKTFWEREPQAETPLRAWYAIADKANWTRPADVKERFGTAVDFVGDNRAIFDIGGNKYRLIVHFAYAYKRALIKFVGTHAEYDKIDAGTV</sequence>
<dbReference type="AlphaFoldDB" id="A0A0N1FE22"/>
<dbReference type="InterPro" id="IPR018669">
    <property type="entry name" value="Toxin_HigB"/>
</dbReference>
<dbReference type="Proteomes" id="UP000037822">
    <property type="component" value="Unassembled WGS sequence"/>
</dbReference>
<reference evidence="1 2" key="1">
    <citation type="submission" date="2015-07" db="EMBL/GenBank/DDBJ databases">
        <title>Whole genome sequencing of Bosea vaviloviae isolated from cave pool.</title>
        <authorList>
            <person name="Tan N.E.H."/>
            <person name="Lee Y.P."/>
            <person name="Gan H.M."/>
            <person name="Barton H."/>
            <person name="Savka M.A."/>
        </authorList>
    </citation>
    <scope>NUCLEOTIDE SEQUENCE [LARGE SCALE GENOMIC DNA]</scope>
    <source>
        <strain evidence="1 2">SD260</strain>
    </source>
</reference>
<dbReference type="EMBL" id="LGSZ01000041">
    <property type="protein sequence ID" value="KPH80425.1"/>
    <property type="molecule type" value="Genomic_DNA"/>
</dbReference>
<dbReference type="OrthoDB" id="9799912at2"/>
<accession>A0A0N1FE22</accession>
<keyword evidence="2" id="KW-1185">Reference proteome</keyword>
<name>A0A0N1FE22_9HYPH</name>
<dbReference type="RefSeq" id="WP_054209582.1">
    <property type="nucleotide sequence ID" value="NZ_LGSZ01000041.1"/>
</dbReference>
<proteinExistence type="predicted"/>
<dbReference type="Pfam" id="PF09907">
    <property type="entry name" value="HigB_toxin"/>
    <property type="match status" value="1"/>
</dbReference>
<protein>
    <submittedName>
        <fullName evidence="1">Toxin RelE</fullName>
    </submittedName>
</protein>